<protein>
    <submittedName>
        <fullName evidence="5">ArsR family transcriptional regulator</fullName>
    </submittedName>
</protein>
<dbReference type="SMART" id="SM00418">
    <property type="entry name" value="HTH_ARSR"/>
    <property type="match status" value="1"/>
</dbReference>
<evidence type="ECO:0000313" key="6">
    <source>
        <dbReference type="Proteomes" id="UP000255355"/>
    </source>
</evidence>
<accession>A0A370HIT0</accession>
<evidence type="ECO:0000313" key="5">
    <source>
        <dbReference type="EMBL" id="RDI55379.1"/>
    </source>
</evidence>
<dbReference type="InterPro" id="IPR001845">
    <property type="entry name" value="HTH_ArsR_DNA-bd_dom"/>
</dbReference>
<dbReference type="GO" id="GO:0003700">
    <property type="term" value="F:DNA-binding transcription factor activity"/>
    <property type="evidence" value="ECO:0007669"/>
    <property type="project" value="InterPro"/>
</dbReference>
<organism evidence="5 6">
    <name type="scientific">Nocardia mexicana</name>
    <dbReference type="NCBI Taxonomy" id="279262"/>
    <lineage>
        <taxon>Bacteria</taxon>
        <taxon>Bacillati</taxon>
        <taxon>Actinomycetota</taxon>
        <taxon>Actinomycetes</taxon>
        <taxon>Mycobacteriales</taxon>
        <taxon>Nocardiaceae</taxon>
        <taxon>Nocardia</taxon>
    </lineage>
</organism>
<dbReference type="OrthoDB" id="4745720at2"/>
<comment type="caution">
    <text evidence="5">The sequence shown here is derived from an EMBL/GenBank/DDBJ whole genome shotgun (WGS) entry which is preliminary data.</text>
</comment>
<proteinExistence type="predicted"/>
<dbReference type="RefSeq" id="WP_068017666.1">
    <property type="nucleotide sequence ID" value="NZ_QQAZ01000001.1"/>
</dbReference>
<keyword evidence="3" id="KW-0804">Transcription</keyword>
<name>A0A370HIT0_9NOCA</name>
<feature type="domain" description="HTH arsR-type" evidence="4">
    <location>
        <begin position="245"/>
        <end position="316"/>
    </location>
</feature>
<dbReference type="STRING" id="1210089.GCA_001613165_02227"/>
<dbReference type="InterPro" id="IPR051011">
    <property type="entry name" value="Metal_resp_trans_reg"/>
</dbReference>
<dbReference type="AlphaFoldDB" id="A0A370HIT0"/>
<evidence type="ECO:0000256" key="1">
    <source>
        <dbReference type="ARBA" id="ARBA00023015"/>
    </source>
</evidence>
<dbReference type="PANTHER" id="PTHR43132">
    <property type="entry name" value="ARSENICAL RESISTANCE OPERON REPRESSOR ARSR-RELATED"/>
    <property type="match status" value="1"/>
</dbReference>
<dbReference type="Gene3D" id="1.10.10.10">
    <property type="entry name" value="Winged helix-like DNA-binding domain superfamily/Winged helix DNA-binding domain"/>
    <property type="match status" value="1"/>
</dbReference>
<dbReference type="InterPro" id="IPR036390">
    <property type="entry name" value="WH_DNA-bd_sf"/>
</dbReference>
<dbReference type="PANTHER" id="PTHR43132:SF8">
    <property type="entry name" value="HTH-TYPE TRANSCRIPTIONAL REGULATOR KMTR"/>
    <property type="match status" value="1"/>
</dbReference>
<dbReference type="Proteomes" id="UP000255355">
    <property type="component" value="Unassembled WGS sequence"/>
</dbReference>
<dbReference type="GO" id="GO:0003677">
    <property type="term" value="F:DNA binding"/>
    <property type="evidence" value="ECO:0007669"/>
    <property type="project" value="UniProtKB-KW"/>
</dbReference>
<evidence type="ECO:0000259" key="4">
    <source>
        <dbReference type="SMART" id="SM00418"/>
    </source>
</evidence>
<keyword evidence="6" id="KW-1185">Reference proteome</keyword>
<reference evidence="5 6" key="1">
    <citation type="submission" date="2018-07" db="EMBL/GenBank/DDBJ databases">
        <title>Genomic Encyclopedia of Type Strains, Phase IV (KMG-IV): sequencing the most valuable type-strain genomes for metagenomic binning, comparative biology and taxonomic classification.</title>
        <authorList>
            <person name="Goeker M."/>
        </authorList>
    </citation>
    <scope>NUCLEOTIDE SEQUENCE [LARGE SCALE GENOMIC DNA]</scope>
    <source>
        <strain evidence="5 6">DSM 44952</strain>
    </source>
</reference>
<dbReference type="InterPro" id="IPR036388">
    <property type="entry name" value="WH-like_DNA-bd_sf"/>
</dbReference>
<sequence length="317" mass="33979">MLRILFTSEDLAVTRFLPEPAPLLETKLALLALRHGDRAPWHERWRHTASAALPAKARPLCELVAGFSGALSPTALDPTVDEALDTMGGLPAERARTEMMLWYGTDRAPRWLQHVAEGDRESCLILQHAFTGAFTAAVAPYWADIRARHHAELVRHGRLLACHGLAAALSSAVPGARWRRNCLEIPGPQRRTVRLGGRGLVLAPTAFRTGPPLVGDLPGHPVLLVYSPPAMAGIRVGDESDPLAGVLGATRSAVLRLLTDDHTTGDIARQLGISAASASEHAAALRAARLVTCRRDGKAVVHRATALGLHLIGANTR</sequence>
<gene>
    <name evidence="5" type="ORF">DFR68_101212</name>
</gene>
<dbReference type="EMBL" id="QQAZ01000001">
    <property type="protein sequence ID" value="RDI55379.1"/>
    <property type="molecule type" value="Genomic_DNA"/>
</dbReference>
<dbReference type="SUPFAM" id="SSF46785">
    <property type="entry name" value="Winged helix' DNA-binding domain"/>
    <property type="match status" value="1"/>
</dbReference>
<evidence type="ECO:0000256" key="2">
    <source>
        <dbReference type="ARBA" id="ARBA00023125"/>
    </source>
</evidence>
<keyword evidence="1" id="KW-0805">Transcription regulation</keyword>
<evidence type="ECO:0000256" key="3">
    <source>
        <dbReference type="ARBA" id="ARBA00023163"/>
    </source>
</evidence>
<keyword evidence="2" id="KW-0238">DNA-binding</keyword>